<dbReference type="AlphaFoldDB" id="A0A7V2SIW8"/>
<reference evidence="2" key="1">
    <citation type="journal article" date="2020" name="mSystems">
        <title>Genome- and Community-Level Interaction Insights into Carbon Utilization and Element Cycling Functions of Hydrothermarchaeota in Hydrothermal Sediment.</title>
        <authorList>
            <person name="Zhou Z."/>
            <person name="Liu Y."/>
            <person name="Xu W."/>
            <person name="Pan J."/>
            <person name="Luo Z.H."/>
            <person name="Li M."/>
        </authorList>
    </citation>
    <scope>NUCLEOTIDE SEQUENCE [LARGE SCALE GENOMIC DNA]</scope>
    <source>
        <strain evidence="2">HyVt-513</strain>
    </source>
</reference>
<protein>
    <submittedName>
        <fullName evidence="2">Uncharacterized protein</fullName>
    </submittedName>
</protein>
<proteinExistence type="predicted"/>
<evidence type="ECO:0000313" key="2">
    <source>
        <dbReference type="EMBL" id="HFC03847.1"/>
    </source>
</evidence>
<accession>A0A7V2SIW8</accession>
<dbReference type="EMBL" id="DRNO01000211">
    <property type="protein sequence ID" value="HFC03847.1"/>
    <property type="molecule type" value="Genomic_DNA"/>
</dbReference>
<evidence type="ECO:0000256" key="1">
    <source>
        <dbReference type="SAM" id="MobiDB-lite"/>
    </source>
</evidence>
<sequence>MSDTLDRLKALGSKLDVKLSEKKKKTSRPKQPSLIEEEVQSDVAAEPAQKPARKPVKLKQPAGETPPAKKEETASSLSGESSEESRRLGQILLHHLGIDSGAEPVRAQNLQRLAELFLHLEISKKVENIEDLFIYKAMNISGIGLKEEDFGEIREGKYVQVIAITYEPDKNGKKKAKNISLGYFGKAESLDPTRKNQVIEFVLRWRYEKAFQNLEHYRLLLEKVRPKESLF</sequence>
<name>A0A7V2SIW8_9BACT</name>
<comment type="caution">
    <text evidence="2">The sequence shown here is derived from an EMBL/GenBank/DDBJ whole genome shotgun (WGS) entry which is preliminary data.</text>
</comment>
<feature type="region of interest" description="Disordered" evidence="1">
    <location>
        <begin position="18"/>
        <end position="84"/>
    </location>
</feature>
<gene>
    <name evidence="2" type="ORF">ENJ74_03130</name>
</gene>
<organism evidence="2">
    <name type="scientific">Nitratifractor salsuginis</name>
    <dbReference type="NCBI Taxonomy" id="269261"/>
    <lineage>
        <taxon>Bacteria</taxon>
        <taxon>Pseudomonadati</taxon>
        <taxon>Campylobacterota</taxon>
        <taxon>Epsilonproteobacteria</taxon>
        <taxon>Campylobacterales</taxon>
        <taxon>Sulfurovaceae</taxon>
        <taxon>Nitratifractor</taxon>
    </lineage>
</organism>
<dbReference type="Proteomes" id="UP000885722">
    <property type="component" value="Unassembled WGS sequence"/>
</dbReference>